<proteinExistence type="predicted"/>
<evidence type="ECO:0000313" key="5">
    <source>
        <dbReference type="Proteomes" id="UP001451303"/>
    </source>
</evidence>
<feature type="compositionally biased region" description="Basic and acidic residues" evidence="1">
    <location>
        <begin position="792"/>
        <end position="806"/>
    </location>
</feature>
<feature type="region of interest" description="Disordered" evidence="1">
    <location>
        <begin position="669"/>
        <end position="738"/>
    </location>
</feature>
<dbReference type="Pfam" id="PF04153">
    <property type="entry name" value="NOT2_3_5_C"/>
    <property type="match status" value="1"/>
</dbReference>
<name>A0ABR3DI21_NEUIN</name>
<protein>
    <submittedName>
        <fullName evidence="4">CobW domain-containing protein</fullName>
    </submittedName>
</protein>
<feature type="compositionally biased region" description="Low complexity" evidence="1">
    <location>
        <begin position="570"/>
        <end position="580"/>
    </location>
</feature>
<keyword evidence="5" id="KW-1185">Reference proteome</keyword>
<reference evidence="4 5" key="1">
    <citation type="submission" date="2023-09" db="EMBL/GenBank/DDBJ databases">
        <title>Multi-omics analysis of a traditional fermented food reveals byproduct-associated fungal strains for waste-to-food upcycling.</title>
        <authorList>
            <consortium name="Lawrence Berkeley National Laboratory"/>
            <person name="Rekdal V.M."/>
            <person name="Villalobos-Escobedo J.M."/>
            <person name="Rodriguez-Valeron N."/>
            <person name="Garcia M.O."/>
            <person name="Vasquez D.P."/>
            <person name="Damayanti I."/>
            <person name="Sorensen P.M."/>
            <person name="Baidoo E.E."/>
            <person name="De Carvalho A.C."/>
            <person name="Riley R."/>
            <person name="Lipzen A."/>
            <person name="He G."/>
            <person name="Yan M."/>
            <person name="Haridas S."/>
            <person name="Daum C."/>
            <person name="Yoshinaga Y."/>
            <person name="Ng V."/>
            <person name="Grigoriev I.V."/>
            <person name="Munk R."/>
            <person name="Nuraida L."/>
            <person name="Wijaya C.H."/>
            <person name="Morales P.-C."/>
            <person name="Keasling J.D."/>
        </authorList>
    </citation>
    <scope>NUCLEOTIDE SEQUENCE [LARGE SCALE GENOMIC DNA]</scope>
    <source>
        <strain evidence="4 5">FGSC 2613</strain>
    </source>
</reference>
<dbReference type="SUPFAM" id="SSF52540">
    <property type="entry name" value="P-loop containing nucleoside triphosphate hydrolases"/>
    <property type="match status" value="1"/>
</dbReference>
<feature type="compositionally biased region" description="Basic and acidic residues" evidence="1">
    <location>
        <begin position="837"/>
        <end position="848"/>
    </location>
</feature>
<feature type="compositionally biased region" description="Polar residues" evidence="1">
    <location>
        <begin position="627"/>
        <end position="638"/>
    </location>
</feature>
<dbReference type="PANTHER" id="PTHR13748:SF31">
    <property type="entry name" value="ZINC-REGULATED GTPASE METALLOPROTEIN ACTIVATOR 1A-RELATED"/>
    <property type="match status" value="1"/>
</dbReference>
<feature type="domain" description="NOT2/NOT3/NOT5 C-terminal" evidence="3">
    <location>
        <begin position="905"/>
        <end position="1022"/>
    </location>
</feature>
<feature type="region of interest" description="Disordered" evidence="1">
    <location>
        <begin position="565"/>
        <end position="585"/>
    </location>
</feature>
<accession>A0ABR3DI21</accession>
<dbReference type="PANTHER" id="PTHR13748">
    <property type="entry name" value="COBW-RELATED"/>
    <property type="match status" value="1"/>
</dbReference>
<dbReference type="Gene3D" id="2.30.30.1020">
    <property type="entry name" value="CCR4-NOT complex subunit 2/3/5, C-terminal domain"/>
    <property type="match status" value="1"/>
</dbReference>
<dbReference type="InterPro" id="IPR027417">
    <property type="entry name" value="P-loop_NTPase"/>
</dbReference>
<feature type="compositionally biased region" description="Low complexity" evidence="1">
    <location>
        <begin position="684"/>
        <end position="701"/>
    </location>
</feature>
<evidence type="ECO:0000259" key="3">
    <source>
        <dbReference type="Pfam" id="PF04153"/>
    </source>
</evidence>
<dbReference type="CDD" id="cd03112">
    <property type="entry name" value="CobW-like"/>
    <property type="match status" value="1"/>
</dbReference>
<dbReference type="Proteomes" id="UP001451303">
    <property type="component" value="Unassembled WGS sequence"/>
</dbReference>
<dbReference type="InterPro" id="IPR003495">
    <property type="entry name" value="CobW/HypB/UreG_nucleotide-bd"/>
</dbReference>
<dbReference type="InterPro" id="IPR051316">
    <property type="entry name" value="Zinc-reg_GTPase_activator"/>
</dbReference>
<dbReference type="Gene3D" id="3.40.50.300">
    <property type="entry name" value="P-loop containing nucleotide triphosphate hydrolases"/>
    <property type="match status" value="1"/>
</dbReference>
<dbReference type="InterPro" id="IPR038635">
    <property type="entry name" value="CCR4-NOT_su2/3/5_C_sf"/>
</dbReference>
<comment type="caution">
    <text evidence="4">The sequence shown here is derived from an EMBL/GenBank/DDBJ whole genome shotgun (WGS) entry which is preliminary data.</text>
</comment>
<dbReference type="EMBL" id="JAVLET010000003">
    <property type="protein sequence ID" value="KAL0472331.1"/>
    <property type="molecule type" value="Genomic_DNA"/>
</dbReference>
<gene>
    <name evidence="4" type="ORF">QR685DRAFT_605237</name>
</gene>
<dbReference type="InterPro" id="IPR007282">
    <property type="entry name" value="NOT2/3/5_C"/>
</dbReference>
<evidence type="ECO:0000313" key="4">
    <source>
        <dbReference type="EMBL" id="KAL0472331.1"/>
    </source>
</evidence>
<feature type="region of interest" description="Disordered" evidence="1">
    <location>
        <begin position="766"/>
        <end position="853"/>
    </location>
</feature>
<feature type="compositionally biased region" description="Polar residues" evidence="1">
    <location>
        <begin position="708"/>
        <end position="723"/>
    </location>
</feature>
<feature type="region of interest" description="Disordered" evidence="1">
    <location>
        <begin position="602"/>
        <end position="647"/>
    </location>
</feature>
<dbReference type="InterPro" id="IPR036627">
    <property type="entry name" value="CobW-likC_sf"/>
</dbReference>
<evidence type="ECO:0000256" key="1">
    <source>
        <dbReference type="SAM" id="MobiDB-lite"/>
    </source>
</evidence>
<feature type="compositionally biased region" description="Gly residues" evidence="1">
    <location>
        <begin position="602"/>
        <end position="611"/>
    </location>
</feature>
<evidence type="ECO:0000259" key="2">
    <source>
        <dbReference type="Pfam" id="PF02492"/>
    </source>
</evidence>
<dbReference type="Gene3D" id="3.30.1220.10">
    <property type="entry name" value="CobW-like, C-terminal domain"/>
    <property type="match status" value="1"/>
</dbReference>
<feature type="domain" description="CobW/HypB/UreG nucleotide-binding" evidence="2">
    <location>
        <begin position="28"/>
        <end position="227"/>
    </location>
</feature>
<sequence>MDYDDDAPPDLIETNEVILEEEKPVKVPITIVTGYLGAGKTTLLNYILTAQHGKKIAVIMNEFGDSLDIEKSLTINKDGESVEEWMEVGNGCICCSVKDTGVNAIESLMEKKGKFDYILLETTGLADPGNLAPLFWMDDGLGSTIYLDGIVTLVDAKNILRSLDDPAGKVEGHEETDEHGHGPVMTTAHVQISHADVIVINKSDLVSDDELQAVQDRITSINGLAKIHITKESVVPELEGFLLDLHAYDRVEELDKPSLGHSHLDKTISTLSIPLPVLTSAQVEKLDAWLRSVLWENILPGHENATERPAFEIHRLKGRLVLEDGSEKMVQGVREIFEIFDGPDKSRGQAAGTLQRLHIPSQMVEVPKDHSLHLRSQCVPPAWRAAPARFQSATRAFTCKHPFTLAAHHDTTATTHSSPFNRRHNLLIATTGKQHSFLLPSARPLRETGLTTAEYHESARYGGNPALFIPTHRRLPRCLPCCPVFSKSAIADNRWVMATAYNSPTRNRCWTLGWIETMDRLVDRLVVPLPRRQRERMDVAVNMLLLCPARNSDYGAVPQSLRGMSGFGGQQQQPQQSGRGVANRLPNGKIGAVSGGSGWAFGSGMPMGGSPGVPPGSARQLGGGNVSFAQSLSGSQPATPLDLSEFPTLSNTSQLSTANQASMWSTGARNLGGAVHRGPSTPLSQQGQQDDFFSSRQQSAQGAFRFGNQGNSGQTSQTPSSVTDDFPPLNRSANGELGGMPGLGFGSIPSIHPNRTNNGLLNALTGNTRTADGRSPTAIGRPHDQRSPVNEEEGRQKPTVYREDGMASRSSVGDAVSQAIGTRNPLGAIGNDPPSAKGKEEDRGRTNEVQDPLEGMPAIDKFGLKGLRTLMNNFPDYNSLIIGIDPSSLGLELNSSELYSTQIYSILDDVPPRPAVPKFKIPECYMVKNVQPIEAKIQSFNEETLMWIFYSCPGDIKQQLAAAELTTRNWRWHKKLQVWLTKDEMGNTAQLSPAHERGYYIVWDTVNWHKERREFTLYYCDLETNLGVPMPAIGA</sequence>
<dbReference type="Pfam" id="PF02492">
    <property type="entry name" value="cobW"/>
    <property type="match status" value="1"/>
</dbReference>
<organism evidence="4 5">
    <name type="scientific">Neurospora intermedia</name>
    <dbReference type="NCBI Taxonomy" id="5142"/>
    <lineage>
        <taxon>Eukaryota</taxon>
        <taxon>Fungi</taxon>
        <taxon>Dikarya</taxon>
        <taxon>Ascomycota</taxon>
        <taxon>Pezizomycotina</taxon>
        <taxon>Sordariomycetes</taxon>
        <taxon>Sordariomycetidae</taxon>
        <taxon>Sordariales</taxon>
        <taxon>Sordariaceae</taxon>
        <taxon>Neurospora</taxon>
    </lineage>
</organism>